<protein>
    <recommendedName>
        <fullName evidence="3">Secreted protein</fullName>
    </recommendedName>
</protein>
<evidence type="ECO:0000313" key="2">
    <source>
        <dbReference type="EMBL" id="NBJ63135.1"/>
    </source>
</evidence>
<evidence type="ECO:0000256" key="1">
    <source>
        <dbReference type="SAM" id="SignalP"/>
    </source>
</evidence>
<sequence length="158" mass="17539">MTSQICLAIGACVMYIHALVNAARNQAAAQPASEECNHEATEVGDGSWLRAGLRVDLGVTCWADHVGGVGPDWHNCRHNGRGHSGRLGREGAHRGHSADRLSIAGRSTGWRNETVGWRSRAILVPHVWRSIRRSRKLSFGQELSRFFGRQEKVTFLFR</sequence>
<keyword evidence="1" id="KW-0732">Signal</keyword>
<proteinExistence type="predicted"/>
<evidence type="ECO:0008006" key="3">
    <source>
        <dbReference type="Google" id="ProtNLM"/>
    </source>
</evidence>
<organism evidence="2">
    <name type="scientific">Phlebotomus kandelakii</name>
    <dbReference type="NCBI Taxonomy" id="1109342"/>
    <lineage>
        <taxon>Eukaryota</taxon>
        <taxon>Metazoa</taxon>
        <taxon>Ecdysozoa</taxon>
        <taxon>Arthropoda</taxon>
        <taxon>Hexapoda</taxon>
        <taxon>Insecta</taxon>
        <taxon>Pterygota</taxon>
        <taxon>Neoptera</taxon>
        <taxon>Endopterygota</taxon>
        <taxon>Diptera</taxon>
        <taxon>Nematocera</taxon>
        <taxon>Psychodoidea</taxon>
        <taxon>Psychodidae</taxon>
        <taxon>Phlebotomus</taxon>
        <taxon>Larroussius</taxon>
    </lineage>
</organism>
<feature type="signal peptide" evidence="1">
    <location>
        <begin position="1"/>
        <end position="22"/>
    </location>
</feature>
<feature type="chain" id="PRO_5025363330" description="Secreted protein" evidence="1">
    <location>
        <begin position="23"/>
        <end position="158"/>
    </location>
</feature>
<reference evidence="2" key="1">
    <citation type="submission" date="2019-10" db="EMBL/GenBank/DDBJ databases">
        <title>Short sand fly seasons in Tbilisi, Georgia, hinder development of host immunity to saliva of the visceral leishmaniasis vector Phlebotomus kandelakii.</title>
        <authorList>
            <person name="Oliveira F."/>
            <person name="Giorgobiani E."/>
            <person name="Guimaraes-Costa A.B."/>
            <person name="Abdeladhim M."/>
            <person name="Oristian J."/>
            <person name="Tskhvaradze L."/>
            <person name="Tsertsvadze N."/>
            <person name="Zakalashvili M."/>
            <person name="Valenzuela J.G."/>
            <person name="Kamhawi S."/>
        </authorList>
    </citation>
    <scope>NUCLEOTIDE SEQUENCE</scope>
    <source>
        <strain evidence="2">Wild-capture in Tbilisi</strain>
        <tissue evidence="2">Salivary glands</tissue>
    </source>
</reference>
<name>A0A6B2EJ39_9DIPT</name>
<dbReference type="EMBL" id="GIFK01005432">
    <property type="protein sequence ID" value="NBJ63135.1"/>
    <property type="molecule type" value="Transcribed_RNA"/>
</dbReference>
<dbReference type="AlphaFoldDB" id="A0A6B2EJ39"/>
<accession>A0A6B2EJ39</accession>